<dbReference type="EMBL" id="PGGS01000489">
    <property type="protein sequence ID" value="PNH03561.1"/>
    <property type="molecule type" value="Genomic_DNA"/>
</dbReference>
<name>A0A2J7ZTG4_9CHLO</name>
<evidence type="ECO:0000256" key="5">
    <source>
        <dbReference type="RuleBase" id="RU363076"/>
    </source>
</evidence>
<dbReference type="AlphaFoldDB" id="A0A2J7ZTG4"/>
<evidence type="ECO:0000256" key="1">
    <source>
        <dbReference type="ARBA" id="ARBA00004370"/>
    </source>
</evidence>
<keyword evidence="5" id="KW-0999">Mitochondrion inner membrane</keyword>
<evidence type="ECO:0000256" key="6">
    <source>
        <dbReference type="SAM" id="MobiDB-lite"/>
    </source>
</evidence>
<keyword evidence="5" id="KW-0496">Mitochondrion</keyword>
<keyword evidence="3" id="KW-1133">Transmembrane helix</keyword>
<gene>
    <name evidence="7" type="ORF">TSOC_010384</name>
</gene>
<reference evidence="7 8" key="1">
    <citation type="journal article" date="2017" name="Mol. Biol. Evol.">
        <title>The 4-celled Tetrabaena socialis nuclear genome reveals the essential components for genetic control of cell number at the origin of multicellularity in the volvocine lineage.</title>
        <authorList>
            <person name="Featherston J."/>
            <person name="Arakaki Y."/>
            <person name="Hanschen E.R."/>
            <person name="Ferris P.J."/>
            <person name="Michod R.E."/>
            <person name="Olson B.J.S.C."/>
            <person name="Nozaki H."/>
            <person name="Durand P.M."/>
        </authorList>
    </citation>
    <scope>NUCLEOTIDE SEQUENCE [LARGE SCALE GENOMIC DNA]</scope>
    <source>
        <strain evidence="7 8">NIES-571</strain>
    </source>
</reference>
<evidence type="ECO:0000256" key="4">
    <source>
        <dbReference type="ARBA" id="ARBA00023136"/>
    </source>
</evidence>
<sequence>MRRLLTQLGWESLSPHLPSPPSAVAAARRGASRAAASSSAPAAGSAAASSPPASTSAAAAAADSAPGWSPMALVMFVPSAVCGCLAYWQYERMRWKDSLISARSRIASSEPIDLLSLPPGAPDPVEYDKADALGLPPDTPLLMALSTDPSASVPVHQRSPLDNARATDPGAPHAPGSAAAYPAPKHVADLLRFTTMPADHLNYGLIWASLCLALAAMGRHAVTRPLRGPRIVEHAADAGGGARGAWKASQAS</sequence>
<dbReference type="PANTHER" id="PTHR23427">
    <property type="entry name" value="SURFEIT LOCUS PROTEIN"/>
    <property type="match status" value="1"/>
</dbReference>
<feature type="region of interest" description="Disordered" evidence="6">
    <location>
        <begin position="149"/>
        <end position="179"/>
    </location>
</feature>
<evidence type="ECO:0000256" key="2">
    <source>
        <dbReference type="ARBA" id="ARBA00022692"/>
    </source>
</evidence>
<evidence type="ECO:0000313" key="8">
    <source>
        <dbReference type="Proteomes" id="UP000236333"/>
    </source>
</evidence>
<dbReference type="InterPro" id="IPR045214">
    <property type="entry name" value="Surf1/Surf4"/>
</dbReference>
<dbReference type="Proteomes" id="UP000236333">
    <property type="component" value="Unassembled WGS sequence"/>
</dbReference>
<keyword evidence="2" id="KW-0812">Transmembrane</keyword>
<comment type="function">
    <text evidence="5">Probably involved in the biogenesis of the COX complex.</text>
</comment>
<evidence type="ECO:0000313" key="7">
    <source>
        <dbReference type="EMBL" id="PNH03561.1"/>
    </source>
</evidence>
<comment type="caution">
    <text evidence="7">The sequence shown here is derived from an EMBL/GenBank/DDBJ whole genome shotgun (WGS) entry which is preliminary data.</text>
</comment>
<proteinExistence type="inferred from homology"/>
<accession>A0A2J7ZTG4</accession>
<dbReference type="GO" id="GO:0005743">
    <property type="term" value="C:mitochondrial inner membrane"/>
    <property type="evidence" value="ECO:0007669"/>
    <property type="project" value="UniProtKB-SubCell"/>
</dbReference>
<protein>
    <recommendedName>
        <fullName evidence="5">SURF1-like protein</fullName>
    </recommendedName>
</protein>
<feature type="compositionally biased region" description="Low complexity" evidence="6">
    <location>
        <begin position="169"/>
        <end position="179"/>
    </location>
</feature>
<dbReference type="Pfam" id="PF02104">
    <property type="entry name" value="SURF1"/>
    <property type="match status" value="1"/>
</dbReference>
<dbReference type="PANTHER" id="PTHR23427:SF2">
    <property type="entry name" value="SURFEIT LOCUS PROTEIN 1"/>
    <property type="match status" value="1"/>
</dbReference>
<comment type="subcellular location">
    <subcellularLocation>
        <location evidence="1">Membrane</location>
    </subcellularLocation>
    <subcellularLocation>
        <location evidence="5">Mitochondrion inner membrane</location>
        <topology evidence="5">Multi-pass membrane protein</topology>
    </subcellularLocation>
</comment>
<organism evidence="7 8">
    <name type="scientific">Tetrabaena socialis</name>
    <dbReference type="NCBI Taxonomy" id="47790"/>
    <lineage>
        <taxon>Eukaryota</taxon>
        <taxon>Viridiplantae</taxon>
        <taxon>Chlorophyta</taxon>
        <taxon>core chlorophytes</taxon>
        <taxon>Chlorophyceae</taxon>
        <taxon>CS clade</taxon>
        <taxon>Chlamydomonadales</taxon>
        <taxon>Tetrabaenaceae</taxon>
        <taxon>Tetrabaena</taxon>
    </lineage>
</organism>
<dbReference type="OrthoDB" id="10040024at2759"/>
<evidence type="ECO:0000256" key="3">
    <source>
        <dbReference type="ARBA" id="ARBA00022989"/>
    </source>
</evidence>
<keyword evidence="8" id="KW-1185">Reference proteome</keyword>
<keyword evidence="4" id="KW-0472">Membrane</keyword>
<comment type="similarity">
    <text evidence="5">Belongs to the SURF1 family.</text>
</comment>
<dbReference type="InterPro" id="IPR002994">
    <property type="entry name" value="Surf1/Shy1"/>
</dbReference>